<dbReference type="InterPro" id="IPR036249">
    <property type="entry name" value="Thioredoxin-like_sf"/>
</dbReference>
<protein>
    <submittedName>
        <fullName evidence="2">Thiol-disulfide oxidoreductase</fullName>
    </submittedName>
</protein>
<reference evidence="3" key="1">
    <citation type="submission" date="2016-01" db="EMBL/GenBank/DDBJ databases">
        <authorList>
            <person name="Peeters C."/>
        </authorList>
    </citation>
    <scope>NUCLEOTIDE SEQUENCE [LARGE SCALE GENOMIC DNA]</scope>
</reference>
<dbReference type="SUPFAM" id="SSF52833">
    <property type="entry name" value="Thioredoxin-like"/>
    <property type="match status" value="1"/>
</dbReference>
<evidence type="ECO:0000259" key="1">
    <source>
        <dbReference type="PROSITE" id="PS51352"/>
    </source>
</evidence>
<gene>
    <name evidence="2" type="ORF">AWB70_02245</name>
</gene>
<dbReference type="InterPro" id="IPR013766">
    <property type="entry name" value="Thioredoxin_domain"/>
</dbReference>
<dbReference type="Proteomes" id="UP000054740">
    <property type="component" value="Unassembled WGS sequence"/>
</dbReference>
<feature type="domain" description="Thioredoxin" evidence="1">
    <location>
        <begin position="29"/>
        <end position="198"/>
    </location>
</feature>
<dbReference type="PROSITE" id="PS51352">
    <property type="entry name" value="THIOREDOXIN_2"/>
    <property type="match status" value="1"/>
</dbReference>
<sequence>MSQAQVVVDTDAAAEITMVSKAAAATNALHAGSRAPTFALHDTLGRRVALDQLLRAGPVVLYFQRGSWCAFGEENLVRFSAVHERIAAAGATALAVAPPGGSDDRADRLPIPKLVDTDLCLARAFGLTFDLPEELRSRYIDLGYVPPRIRKSGVFLVPVPATYILDEDGVVVFAHVDFDYRNGLDSESLLKGLDALRVRREVRDRDRPRGGLRALTVVTKANDFEH</sequence>
<evidence type="ECO:0000313" key="2">
    <source>
        <dbReference type="EMBL" id="SAL33610.1"/>
    </source>
</evidence>
<name>A0A158GQB1_CABCO</name>
<evidence type="ECO:0000313" key="3">
    <source>
        <dbReference type="Proteomes" id="UP000054740"/>
    </source>
</evidence>
<dbReference type="GO" id="GO:0016209">
    <property type="term" value="F:antioxidant activity"/>
    <property type="evidence" value="ECO:0007669"/>
    <property type="project" value="InterPro"/>
</dbReference>
<dbReference type="Gene3D" id="3.40.30.10">
    <property type="entry name" value="Glutaredoxin"/>
    <property type="match status" value="1"/>
</dbReference>
<accession>A0A158GQB1</accession>
<proteinExistence type="predicted"/>
<dbReference type="GO" id="GO:0016491">
    <property type="term" value="F:oxidoreductase activity"/>
    <property type="evidence" value="ECO:0007669"/>
    <property type="project" value="InterPro"/>
</dbReference>
<dbReference type="AlphaFoldDB" id="A0A158GQB1"/>
<dbReference type="InterPro" id="IPR000866">
    <property type="entry name" value="AhpC/TSA"/>
</dbReference>
<organism evidence="2 3">
    <name type="scientific">Caballeronia cordobensis</name>
    <name type="common">Burkholderia cordobensis</name>
    <dbReference type="NCBI Taxonomy" id="1353886"/>
    <lineage>
        <taxon>Bacteria</taxon>
        <taxon>Pseudomonadati</taxon>
        <taxon>Pseudomonadota</taxon>
        <taxon>Betaproteobacteria</taxon>
        <taxon>Burkholderiales</taxon>
        <taxon>Burkholderiaceae</taxon>
        <taxon>Caballeronia</taxon>
    </lineage>
</organism>
<dbReference type="Pfam" id="PF00578">
    <property type="entry name" value="AhpC-TSA"/>
    <property type="match status" value="1"/>
</dbReference>
<dbReference type="EMBL" id="FCNY02000005">
    <property type="protein sequence ID" value="SAL33610.1"/>
    <property type="molecule type" value="Genomic_DNA"/>
</dbReference>
<keyword evidence="3" id="KW-1185">Reference proteome</keyword>
<dbReference type="RefSeq" id="WP_053570232.1">
    <property type="nucleotide sequence ID" value="NZ_FCNY02000005.1"/>
</dbReference>